<dbReference type="PROSITE" id="PS50110">
    <property type="entry name" value="RESPONSE_REGULATORY"/>
    <property type="match status" value="1"/>
</dbReference>
<evidence type="ECO:0000256" key="2">
    <source>
        <dbReference type="PROSITE-ProRule" id="PRU00169"/>
    </source>
</evidence>
<dbReference type="Pfam" id="PF00072">
    <property type="entry name" value="Response_reg"/>
    <property type="match status" value="1"/>
</dbReference>
<accession>A0A024EJ45</accession>
<feature type="domain" description="Response regulatory" evidence="3">
    <location>
        <begin position="22"/>
        <end position="136"/>
    </location>
</feature>
<sequence>MAGALDGLPDISPGIEMPHTAVVSVVDDDESVRMALDSLLRSNGYTVRVYATAEAFLAATGTQDTGCLISDIQMPGMSGIQMYDELSARGIRMPVIFITGYQGSPPRVSDRSPEPVAYFPKPFPCGELMACLEDILDRKA</sequence>
<dbReference type="PANTHER" id="PTHR44591">
    <property type="entry name" value="STRESS RESPONSE REGULATOR PROTEIN 1"/>
    <property type="match status" value="1"/>
</dbReference>
<gene>
    <name evidence="4" type="ORF">OU5_5733</name>
</gene>
<dbReference type="InterPro" id="IPR001789">
    <property type="entry name" value="Sig_transdc_resp-reg_receiver"/>
</dbReference>
<dbReference type="GO" id="GO:0000160">
    <property type="term" value="P:phosphorelay signal transduction system"/>
    <property type="evidence" value="ECO:0007669"/>
    <property type="project" value="InterPro"/>
</dbReference>
<dbReference type="InterPro" id="IPR011006">
    <property type="entry name" value="CheY-like_superfamily"/>
</dbReference>
<dbReference type="Gene3D" id="3.40.50.2300">
    <property type="match status" value="1"/>
</dbReference>
<dbReference type="SMART" id="SM00448">
    <property type="entry name" value="REC"/>
    <property type="match status" value="1"/>
</dbReference>
<dbReference type="PANTHER" id="PTHR44591:SF25">
    <property type="entry name" value="CHEMOTAXIS TWO-COMPONENT RESPONSE REGULATOR"/>
    <property type="match status" value="1"/>
</dbReference>
<dbReference type="EMBL" id="CP005960">
    <property type="protein sequence ID" value="AHZ72812.1"/>
    <property type="molecule type" value="Genomic_DNA"/>
</dbReference>
<dbReference type="KEGG" id="pman:OU5_5733"/>
<dbReference type="SUPFAM" id="SSF52172">
    <property type="entry name" value="CheY-like"/>
    <property type="match status" value="1"/>
</dbReference>
<organism evidence="4 5">
    <name type="scientific">Pseudomonas mandelii JR-1</name>
    <dbReference type="NCBI Taxonomy" id="1147786"/>
    <lineage>
        <taxon>Bacteria</taxon>
        <taxon>Pseudomonadati</taxon>
        <taxon>Pseudomonadota</taxon>
        <taxon>Gammaproteobacteria</taxon>
        <taxon>Pseudomonadales</taxon>
        <taxon>Pseudomonadaceae</taxon>
        <taxon>Pseudomonas</taxon>
    </lineage>
</organism>
<evidence type="ECO:0000313" key="4">
    <source>
        <dbReference type="EMBL" id="AHZ72812.1"/>
    </source>
</evidence>
<dbReference type="AlphaFoldDB" id="A0A024EJ45"/>
<dbReference type="InterPro" id="IPR050595">
    <property type="entry name" value="Bact_response_regulator"/>
</dbReference>
<proteinExistence type="predicted"/>
<protein>
    <submittedName>
        <fullName evidence="4">Response regulator receiver domain-containing protein</fullName>
    </submittedName>
</protein>
<dbReference type="HOGENOM" id="CLU_000445_69_8_6"/>
<evidence type="ECO:0000313" key="5">
    <source>
        <dbReference type="Proteomes" id="UP000026913"/>
    </source>
</evidence>
<feature type="modified residue" description="4-aspartylphosphate" evidence="2">
    <location>
        <position position="71"/>
    </location>
</feature>
<evidence type="ECO:0000256" key="1">
    <source>
        <dbReference type="ARBA" id="ARBA00022553"/>
    </source>
</evidence>
<evidence type="ECO:0000259" key="3">
    <source>
        <dbReference type="PROSITE" id="PS50110"/>
    </source>
</evidence>
<reference evidence="4 5" key="1">
    <citation type="journal article" date="2012" name="J. Bacteriol.">
        <title>Genome sequence of cold-adapted Pseudomonas mandelii strain JR-1.</title>
        <authorList>
            <person name="Jang S.H."/>
            <person name="Kim J."/>
            <person name="Kim J."/>
            <person name="Hong S."/>
            <person name="Lee C."/>
        </authorList>
    </citation>
    <scope>NUCLEOTIDE SEQUENCE [LARGE SCALE GENOMIC DNA]</scope>
    <source>
        <strain evidence="4 5">JR-1</strain>
    </source>
</reference>
<keyword evidence="1 2" id="KW-0597">Phosphoprotein</keyword>
<name>A0A024EJ45_9PSED</name>
<dbReference type="Proteomes" id="UP000026913">
    <property type="component" value="Chromosome"/>
</dbReference>